<gene>
    <name evidence="2" type="ORF">CDAR_562291</name>
</gene>
<feature type="compositionally biased region" description="Basic residues" evidence="1">
    <location>
        <begin position="265"/>
        <end position="275"/>
    </location>
</feature>
<sequence length="378" mass="42567">MAEKFKELEAREELLRKRFKFIPYLKRMKNSFSCNSIQENEPKEENDKKTLNIESNFSPPMHNSGRPRKANTAEKLICEKMLTQQIIPENLCSEDPNILQKLNEEKNIKTTQNKETDQQNTNAFFSTVDINNIKNKVSENLEISIDCIKDHKEFHHSSTNEIDVLEGLITSTENSVNSSSAQYGENTYSAVIENSKNIYFDNLPKATDTSFKINISEKEDISETNISTIKTNTSPKLKNVKKKTTKNLKKPNLKKKGFPAGHSVGIKRGRGRPRKVNTPMCVQAIKQLPSSLNEPFGSSSNSIPSSAQYGENAYSAVIENSKNIYFNNMPKATDTSFKINICEKEGISETNISTIKINTSPKLKNALKKGFPAGTLLE</sequence>
<protein>
    <submittedName>
        <fullName evidence="2">Uncharacterized protein</fullName>
    </submittedName>
</protein>
<feature type="compositionally biased region" description="Basic residues" evidence="1">
    <location>
        <begin position="238"/>
        <end position="257"/>
    </location>
</feature>
<organism evidence="2 3">
    <name type="scientific">Caerostris darwini</name>
    <dbReference type="NCBI Taxonomy" id="1538125"/>
    <lineage>
        <taxon>Eukaryota</taxon>
        <taxon>Metazoa</taxon>
        <taxon>Ecdysozoa</taxon>
        <taxon>Arthropoda</taxon>
        <taxon>Chelicerata</taxon>
        <taxon>Arachnida</taxon>
        <taxon>Araneae</taxon>
        <taxon>Araneomorphae</taxon>
        <taxon>Entelegynae</taxon>
        <taxon>Araneoidea</taxon>
        <taxon>Araneidae</taxon>
        <taxon>Caerostris</taxon>
    </lineage>
</organism>
<proteinExistence type="predicted"/>
<dbReference type="Proteomes" id="UP001054837">
    <property type="component" value="Unassembled WGS sequence"/>
</dbReference>
<evidence type="ECO:0000313" key="3">
    <source>
        <dbReference type="Proteomes" id="UP001054837"/>
    </source>
</evidence>
<name>A0AAV4RJR2_9ARAC</name>
<comment type="caution">
    <text evidence="2">The sequence shown here is derived from an EMBL/GenBank/DDBJ whole genome shotgun (WGS) entry which is preliminary data.</text>
</comment>
<dbReference type="EMBL" id="BPLQ01006410">
    <property type="protein sequence ID" value="GIY22183.1"/>
    <property type="molecule type" value="Genomic_DNA"/>
</dbReference>
<feature type="region of interest" description="Disordered" evidence="1">
    <location>
        <begin position="237"/>
        <end position="275"/>
    </location>
</feature>
<reference evidence="2 3" key="1">
    <citation type="submission" date="2021-06" db="EMBL/GenBank/DDBJ databases">
        <title>Caerostris darwini draft genome.</title>
        <authorList>
            <person name="Kono N."/>
            <person name="Arakawa K."/>
        </authorList>
    </citation>
    <scope>NUCLEOTIDE SEQUENCE [LARGE SCALE GENOMIC DNA]</scope>
</reference>
<evidence type="ECO:0000313" key="2">
    <source>
        <dbReference type="EMBL" id="GIY22183.1"/>
    </source>
</evidence>
<keyword evidence="3" id="KW-1185">Reference proteome</keyword>
<feature type="region of interest" description="Disordered" evidence="1">
    <location>
        <begin position="36"/>
        <end position="68"/>
    </location>
</feature>
<accession>A0AAV4RJR2</accession>
<dbReference type="AlphaFoldDB" id="A0AAV4RJR2"/>
<evidence type="ECO:0000256" key="1">
    <source>
        <dbReference type="SAM" id="MobiDB-lite"/>
    </source>
</evidence>
<feature type="compositionally biased region" description="Basic and acidic residues" evidence="1">
    <location>
        <begin position="40"/>
        <end position="51"/>
    </location>
</feature>